<dbReference type="AlphaFoldDB" id="A0A815NSE3"/>
<dbReference type="OrthoDB" id="9971049at2759"/>
<dbReference type="EMBL" id="CAJNOQ010018847">
    <property type="protein sequence ID" value="CAF1437696.1"/>
    <property type="molecule type" value="Genomic_DNA"/>
</dbReference>
<keyword evidence="3" id="KW-1185">Reference proteome</keyword>
<proteinExistence type="predicted"/>
<evidence type="ECO:0000313" key="1">
    <source>
        <dbReference type="EMBL" id="CAF1437696.1"/>
    </source>
</evidence>
<organism evidence="1 3">
    <name type="scientific">Didymodactylos carnosus</name>
    <dbReference type="NCBI Taxonomy" id="1234261"/>
    <lineage>
        <taxon>Eukaryota</taxon>
        <taxon>Metazoa</taxon>
        <taxon>Spiralia</taxon>
        <taxon>Gnathifera</taxon>
        <taxon>Rotifera</taxon>
        <taxon>Eurotatoria</taxon>
        <taxon>Bdelloidea</taxon>
        <taxon>Philodinida</taxon>
        <taxon>Philodinidae</taxon>
        <taxon>Didymodactylos</taxon>
    </lineage>
</organism>
<protein>
    <submittedName>
        <fullName evidence="1">Uncharacterized protein</fullName>
    </submittedName>
</protein>
<name>A0A815NSE3_9BILA</name>
<dbReference type="Proteomes" id="UP000663829">
    <property type="component" value="Unassembled WGS sequence"/>
</dbReference>
<accession>A0A815NSE3</accession>
<dbReference type="EMBL" id="CAJOBC010084287">
    <property type="protein sequence ID" value="CAF4314922.1"/>
    <property type="molecule type" value="Genomic_DNA"/>
</dbReference>
<sequence>MGSRASVITLGVSRLVGSKTLRPLCKDHNAPTDADYIYVRQDGYNVKWILDTNTYDHTMIGRYINETHISGLLTRVTLADYCVIVSNVMMIARDNKSYCFKSDHHQYTSTCGSAAPLWEYCAAY</sequence>
<comment type="caution">
    <text evidence="1">The sequence shown here is derived from an EMBL/GenBank/DDBJ whole genome shotgun (WGS) entry which is preliminary data.</text>
</comment>
<reference evidence="1" key="1">
    <citation type="submission" date="2021-02" db="EMBL/GenBank/DDBJ databases">
        <authorList>
            <person name="Nowell W R."/>
        </authorList>
    </citation>
    <scope>NUCLEOTIDE SEQUENCE</scope>
</reference>
<evidence type="ECO:0000313" key="2">
    <source>
        <dbReference type="EMBL" id="CAF4314922.1"/>
    </source>
</evidence>
<evidence type="ECO:0000313" key="3">
    <source>
        <dbReference type="Proteomes" id="UP000663829"/>
    </source>
</evidence>
<dbReference type="Proteomes" id="UP000681722">
    <property type="component" value="Unassembled WGS sequence"/>
</dbReference>
<gene>
    <name evidence="1" type="ORF">GPM918_LOCUS34261</name>
    <name evidence="2" type="ORF">SRO942_LOCUS34957</name>
</gene>